<evidence type="ECO:0000313" key="4">
    <source>
        <dbReference type="Proteomes" id="UP000570361"/>
    </source>
</evidence>
<name>A0A7W5FQJ4_9BACL</name>
<dbReference type="AlphaFoldDB" id="A0A7W5FQJ4"/>
<proteinExistence type="predicted"/>
<keyword evidence="1" id="KW-0812">Transmembrane</keyword>
<keyword evidence="4" id="KW-1185">Reference proteome</keyword>
<comment type="caution">
    <text evidence="3">The sequence shown here is derived from an EMBL/GenBank/DDBJ whole genome shotgun (WGS) entry which is preliminary data.</text>
</comment>
<evidence type="ECO:0000259" key="2">
    <source>
        <dbReference type="Pfam" id="PF18902"/>
    </source>
</evidence>
<feature type="transmembrane region" description="Helical" evidence="1">
    <location>
        <begin position="48"/>
        <end position="66"/>
    </location>
</feature>
<dbReference type="Pfam" id="PF18902">
    <property type="entry name" value="DUF5658"/>
    <property type="match status" value="1"/>
</dbReference>
<feature type="domain" description="DUF5658" evidence="2">
    <location>
        <begin position="11"/>
        <end position="98"/>
    </location>
</feature>
<sequence length="107" mass="12267">MKRLSIKPLLVALIILCLSDAVFTDIGLRASLIQELNPLVRHVYEWNVAAYYFGKIILPVILLMLLPYLKVRMWMKSLMMIATAAYAAVNLYHIFWVALAFKALDLI</sequence>
<keyword evidence="1" id="KW-0472">Membrane</keyword>
<dbReference type="EMBL" id="JACHXK010000019">
    <property type="protein sequence ID" value="MBB3113530.1"/>
    <property type="molecule type" value="Genomic_DNA"/>
</dbReference>
<gene>
    <name evidence="3" type="ORF">FHS18_005642</name>
</gene>
<protein>
    <recommendedName>
        <fullName evidence="2">DUF5658 domain-containing protein</fullName>
    </recommendedName>
</protein>
<dbReference type="RefSeq" id="WP_183603601.1">
    <property type="nucleotide sequence ID" value="NZ_JACHXK010000019.1"/>
</dbReference>
<organism evidence="3 4">
    <name type="scientific">Paenibacillus phyllosphaerae</name>
    <dbReference type="NCBI Taxonomy" id="274593"/>
    <lineage>
        <taxon>Bacteria</taxon>
        <taxon>Bacillati</taxon>
        <taxon>Bacillota</taxon>
        <taxon>Bacilli</taxon>
        <taxon>Bacillales</taxon>
        <taxon>Paenibacillaceae</taxon>
        <taxon>Paenibacillus</taxon>
    </lineage>
</organism>
<dbReference type="InterPro" id="IPR043717">
    <property type="entry name" value="DUF5658"/>
</dbReference>
<dbReference type="Proteomes" id="UP000570361">
    <property type="component" value="Unassembled WGS sequence"/>
</dbReference>
<keyword evidence="1" id="KW-1133">Transmembrane helix</keyword>
<feature type="transmembrane region" description="Helical" evidence="1">
    <location>
        <begin position="78"/>
        <end position="101"/>
    </location>
</feature>
<reference evidence="3 4" key="1">
    <citation type="submission" date="2020-08" db="EMBL/GenBank/DDBJ databases">
        <title>Genomic Encyclopedia of Type Strains, Phase III (KMG-III): the genomes of soil and plant-associated and newly described type strains.</title>
        <authorList>
            <person name="Whitman W."/>
        </authorList>
    </citation>
    <scope>NUCLEOTIDE SEQUENCE [LARGE SCALE GENOMIC DNA]</scope>
    <source>
        <strain evidence="3 4">CECT 5862</strain>
    </source>
</reference>
<accession>A0A7W5FQJ4</accession>
<evidence type="ECO:0000256" key="1">
    <source>
        <dbReference type="SAM" id="Phobius"/>
    </source>
</evidence>
<evidence type="ECO:0000313" key="3">
    <source>
        <dbReference type="EMBL" id="MBB3113530.1"/>
    </source>
</evidence>